<evidence type="ECO:0000256" key="1">
    <source>
        <dbReference type="SAM" id="MobiDB-lite"/>
    </source>
</evidence>
<keyword evidence="3" id="KW-1185">Reference proteome</keyword>
<protein>
    <submittedName>
        <fullName evidence="2">Uncharacterized protein</fullName>
    </submittedName>
</protein>
<feature type="compositionally biased region" description="Polar residues" evidence="1">
    <location>
        <begin position="112"/>
        <end position="133"/>
    </location>
</feature>
<feature type="compositionally biased region" description="Basic and acidic residues" evidence="1">
    <location>
        <begin position="97"/>
        <end position="106"/>
    </location>
</feature>
<sequence>MSTKKIIFCHDDYTSRAFTNKSFKAPQVILTPHPTSHSNLPKIYFFWSLKVDEKQGSEKPPLGRPRSGTVGSCPPGAKRGTAGYHSEGYFSSDQDDDRPNKTDLKSPRSPRTPDTVQAQPLLVRSNSQDSSKGPSVRLGKFNCFKYPYVRKI</sequence>
<name>A0A5N5T247_9CRUS</name>
<evidence type="ECO:0000313" key="2">
    <source>
        <dbReference type="EMBL" id="KAB7500506.1"/>
    </source>
</evidence>
<dbReference type="EMBL" id="SEYY01013762">
    <property type="protein sequence ID" value="KAB7500506.1"/>
    <property type="molecule type" value="Genomic_DNA"/>
</dbReference>
<dbReference type="OrthoDB" id="5822793at2759"/>
<dbReference type="AlphaFoldDB" id="A0A5N5T247"/>
<proteinExistence type="predicted"/>
<evidence type="ECO:0000313" key="3">
    <source>
        <dbReference type="Proteomes" id="UP000326759"/>
    </source>
</evidence>
<reference evidence="2 3" key="1">
    <citation type="journal article" date="2019" name="PLoS Biol.">
        <title>Sex chromosomes control vertical transmission of feminizing Wolbachia symbionts in an isopod.</title>
        <authorList>
            <person name="Becking T."/>
            <person name="Chebbi M.A."/>
            <person name="Giraud I."/>
            <person name="Moumen B."/>
            <person name="Laverre T."/>
            <person name="Caubet Y."/>
            <person name="Peccoud J."/>
            <person name="Gilbert C."/>
            <person name="Cordaux R."/>
        </authorList>
    </citation>
    <scope>NUCLEOTIDE SEQUENCE [LARGE SCALE GENOMIC DNA]</scope>
    <source>
        <strain evidence="2">ANa2</strain>
        <tissue evidence="2">Whole body excluding digestive tract and cuticle</tissue>
    </source>
</reference>
<feature type="region of interest" description="Disordered" evidence="1">
    <location>
        <begin position="55"/>
        <end position="138"/>
    </location>
</feature>
<accession>A0A5N5T247</accession>
<comment type="caution">
    <text evidence="2">The sequence shown here is derived from an EMBL/GenBank/DDBJ whole genome shotgun (WGS) entry which is preliminary data.</text>
</comment>
<dbReference type="Proteomes" id="UP000326759">
    <property type="component" value="Unassembled WGS sequence"/>
</dbReference>
<gene>
    <name evidence="2" type="ORF">Anas_03339</name>
</gene>
<organism evidence="2 3">
    <name type="scientific">Armadillidium nasatum</name>
    <dbReference type="NCBI Taxonomy" id="96803"/>
    <lineage>
        <taxon>Eukaryota</taxon>
        <taxon>Metazoa</taxon>
        <taxon>Ecdysozoa</taxon>
        <taxon>Arthropoda</taxon>
        <taxon>Crustacea</taxon>
        <taxon>Multicrustacea</taxon>
        <taxon>Malacostraca</taxon>
        <taxon>Eumalacostraca</taxon>
        <taxon>Peracarida</taxon>
        <taxon>Isopoda</taxon>
        <taxon>Oniscidea</taxon>
        <taxon>Crinocheta</taxon>
        <taxon>Armadillidiidae</taxon>
        <taxon>Armadillidium</taxon>
    </lineage>
</organism>